<evidence type="ECO:0000313" key="1">
    <source>
        <dbReference type="EMBL" id="MFC1456664.1"/>
    </source>
</evidence>
<protein>
    <submittedName>
        <fullName evidence="1">Uncharacterized protein</fullName>
    </submittedName>
</protein>
<organism evidence="1 2">
    <name type="scientific">Microvirga arabica</name>
    <dbReference type="NCBI Taxonomy" id="1128671"/>
    <lineage>
        <taxon>Bacteria</taxon>
        <taxon>Pseudomonadati</taxon>
        <taxon>Pseudomonadota</taxon>
        <taxon>Alphaproteobacteria</taxon>
        <taxon>Hyphomicrobiales</taxon>
        <taxon>Methylobacteriaceae</taxon>
        <taxon>Microvirga</taxon>
    </lineage>
</organism>
<gene>
    <name evidence="1" type="ORF">ACETIH_08050</name>
</gene>
<evidence type="ECO:0000313" key="2">
    <source>
        <dbReference type="Proteomes" id="UP001593940"/>
    </source>
</evidence>
<proteinExistence type="predicted"/>
<sequence>MARIKPVTLANGVLTFNNSGDYSFETLANGRVKIYFADGATTVLTKDEWASVKTFDIKDANANVTMAASYLDGKSYAFKGAGDLDVTGVTISEAVPGTGVSQNVNLDRINFGSVLDTVNGSKADYFKLMWDAYDEVYSTGSYYNTQINVAFIKLGVEYLEYLKAGGEPLTEFTGKSSATRDQSVHDNLLGNFNPVDFDSRFPVGTQERADLLARIEATGNSGIFQRGVFSGNSGDVGGASHDKVRAYDYDQGWERPDWTDSYFGMADERAQKAGTDDLIIGTGNSAAKMVITRHEGAGIELAIKVKEFGPNGGDTLNAPTFVDGVAHYAVSAGASPDNANRADWSVDVAATILAAGEDDAFTFKLLIDVDATAGTKMIEYPAFDASGQLSLNYGFGAIKNQIDIDPTTDGIQAYNYGAGQFDFELQAFDKDTGKYLASTKMVVDVLA</sequence>
<name>A0ABV6Y5W7_9HYPH</name>
<comment type="caution">
    <text evidence="1">The sequence shown here is derived from an EMBL/GenBank/DDBJ whole genome shotgun (WGS) entry which is preliminary data.</text>
</comment>
<accession>A0ABV6Y5W7</accession>
<dbReference type="Proteomes" id="UP001593940">
    <property type="component" value="Unassembled WGS sequence"/>
</dbReference>
<keyword evidence="2" id="KW-1185">Reference proteome</keyword>
<dbReference type="RefSeq" id="WP_377029354.1">
    <property type="nucleotide sequence ID" value="NZ_JBHOMY010000022.1"/>
</dbReference>
<reference evidence="1 2" key="1">
    <citation type="submission" date="2024-09" db="EMBL/GenBank/DDBJ databases">
        <title>Nodulacao em especies de Leguminosae Basais da Amazonia e Caracterizacao dos Rizobios e Bacterias Associadas aos Nodulos.</title>
        <authorList>
            <person name="Jambeiro I.C.A."/>
            <person name="Lopes I.S."/>
            <person name="Aguiar E.R.G.R."/>
            <person name="Santos A.F.J."/>
            <person name="Dos Santos J.M.F."/>
            <person name="Gross E."/>
        </authorList>
    </citation>
    <scope>NUCLEOTIDE SEQUENCE [LARGE SCALE GENOMIC DNA]</scope>
    <source>
        <strain evidence="1 2">BRUESC1165</strain>
    </source>
</reference>
<dbReference type="EMBL" id="JBHOMY010000022">
    <property type="protein sequence ID" value="MFC1456664.1"/>
    <property type="molecule type" value="Genomic_DNA"/>
</dbReference>